<reference evidence="4" key="1">
    <citation type="submission" date="2020-04" db="EMBL/GenBank/DDBJ databases">
        <authorList>
            <person name="Neveu A P."/>
        </authorList>
    </citation>
    <scope>NUCLEOTIDE SEQUENCE</scope>
    <source>
        <tissue evidence="4">Whole embryo</tissue>
    </source>
</reference>
<feature type="region of interest" description="Disordered" evidence="2">
    <location>
        <begin position="272"/>
        <end position="318"/>
    </location>
</feature>
<feature type="domain" description="Coiled-coil SMC6 And NSE5 INteracting (CANIN)" evidence="3">
    <location>
        <begin position="435"/>
        <end position="764"/>
    </location>
</feature>
<feature type="compositionally biased region" description="Polar residues" evidence="2">
    <location>
        <begin position="274"/>
        <end position="284"/>
    </location>
</feature>
<dbReference type="AlphaFoldDB" id="A0A6F9DHD8"/>
<dbReference type="PANTHER" id="PTHR16046">
    <property type="entry name" value="SMC5-SMC6 COMPLEX LOCALIZATION FACTOR 2"/>
    <property type="match status" value="1"/>
</dbReference>
<dbReference type="EMBL" id="LR786970">
    <property type="protein sequence ID" value="CAB3262832.1"/>
    <property type="molecule type" value="mRNA"/>
</dbReference>
<evidence type="ECO:0000256" key="2">
    <source>
        <dbReference type="SAM" id="MobiDB-lite"/>
    </source>
</evidence>
<evidence type="ECO:0000313" key="4">
    <source>
        <dbReference type="EMBL" id="CAB3262832.1"/>
    </source>
</evidence>
<organism evidence="4">
    <name type="scientific">Phallusia mammillata</name>
    <dbReference type="NCBI Taxonomy" id="59560"/>
    <lineage>
        <taxon>Eukaryota</taxon>
        <taxon>Metazoa</taxon>
        <taxon>Chordata</taxon>
        <taxon>Tunicata</taxon>
        <taxon>Ascidiacea</taxon>
        <taxon>Phlebobranchia</taxon>
        <taxon>Ascidiidae</taxon>
        <taxon>Phallusia</taxon>
    </lineage>
</organism>
<dbReference type="InterPro" id="IPR026161">
    <property type="entry name" value="FAM178"/>
</dbReference>
<accession>A0A6F9DHD8</accession>
<proteinExistence type="evidence at transcript level"/>
<comment type="similarity">
    <text evidence="1">Belongs to the FAM178 family.</text>
</comment>
<dbReference type="Pfam" id="PF14816">
    <property type="entry name" value="CANIN"/>
    <property type="match status" value="1"/>
</dbReference>
<name>A0A6F9DHD8_9ASCI</name>
<sequence>MILQELMKNFAQSPKTRTTPKKHLIQQSNTITNYFNVKQPLASAYQANHQQQFENCGKAIKRERENTFYCSLPKKIKQDCVTVNDIIVISDSDDNCDEDRNNNIHDKMEKGRVSSIGRETNQVSLPPNQLFPNLERNTLPKLAVTKKEILVSKTTNRNIVTFEPQATKANYPSSAKQGHKFDRNIWTDLPDIMDNLHGNSPSKNNVAQQLGKNRHDKIAVCDLKKGKDVSGKNTKPTDEQPCLKTVTENTISSDNNVKANFSCVSIPAKEQTESDTSGCSSSEASDGESIFADGDLNPLWSDMNSSESTDDEDSGDLPEFIGNSIKTTTETSKIPCSVKQNSLEICGSTTCSSTPPYFQNPCLNLEGTVFSSQESNCSISPVLEKLQRAALTFQPITPRHGKKLCISTEGNGSLDNSPNIEDGTLEPKRRKLHFSLKRMIRDKKKNEKLDLMEKKLLANIKKGGFNHYIDHSSDEEDDRENEIQNEHLDVLSRIASSKDDCMSLPNTHCPVNVINSESFCSLYCPHTLHHCEKSLSLNKSNIVAMLQLLRTGRIKEMLHRKLCGKMETLSFLLKVLCTSSDDVLLKCAFNGCAHIIKDQNVMDCHLQQLDEAILNIGVKRKMFHSVHKQTKKQIICKRCKTLKPPLKVLLKNLLHVIKVVTTISRRWTNRLTDHFIAPYLKLCCLLLTNTHSNSLHVDFQNALTSLILAVNDWPSVRSRTTREVVEIVEEMPTLDYIVSSFPTVNERCLELKRSIAQASLYKFLNPTLSSPYQPTPVMNFDLTPIVEFANQLEVQTARAYVKSRNPTASTRDVYHTLYACIAILQASIKSCVPTNKLLRKKHLENISTSLRSLSVSIRDNGCLFASEVKHFIRIVIANVHLQVQAMPSTRNYQENIFKFLGSSRVDERVVGEAMDETEDEINSMRLSSRDEPMDTSTTSNDQLGPLALTYRNDAMQWESFKAVEESSSDVQHLQPLSVNSSVLPTCSIEHEVKELVCFLVDSTSDGELI</sequence>
<gene>
    <name evidence="4" type="primary">LOC100183911</name>
</gene>
<evidence type="ECO:0000259" key="3">
    <source>
        <dbReference type="Pfam" id="PF14816"/>
    </source>
</evidence>
<protein>
    <submittedName>
        <fullName evidence="4">Uncharacterized protein LOC100183911</fullName>
    </submittedName>
</protein>
<evidence type="ECO:0000256" key="1">
    <source>
        <dbReference type="ARBA" id="ARBA00010311"/>
    </source>
</evidence>
<dbReference type="PANTHER" id="PTHR16046:SF9">
    <property type="entry name" value="SMC5-SMC6 COMPLEX LOCALIZATION FACTOR PROTEIN 2"/>
    <property type="match status" value="1"/>
</dbReference>
<dbReference type="InterPro" id="IPR044276">
    <property type="entry name" value="CANIN_dom"/>
</dbReference>